<feature type="compositionally biased region" description="Low complexity" evidence="1">
    <location>
        <begin position="78"/>
        <end position="91"/>
    </location>
</feature>
<dbReference type="STRING" id="1131935.PDENDC454_08815"/>
<keyword evidence="2" id="KW-1133">Transmembrane helix</keyword>
<feature type="region of interest" description="Disordered" evidence="1">
    <location>
        <begin position="77"/>
        <end position="116"/>
    </location>
</feature>
<feature type="region of interest" description="Disordered" evidence="1">
    <location>
        <begin position="403"/>
        <end position="432"/>
    </location>
</feature>
<dbReference type="EMBL" id="AHKH01000017">
    <property type="protein sequence ID" value="EHQ62690.1"/>
    <property type="molecule type" value="Genomic_DNA"/>
</dbReference>
<organism evidence="3 4">
    <name type="scientific">Paenibacillus dendritiformis C454</name>
    <dbReference type="NCBI Taxonomy" id="1131935"/>
    <lineage>
        <taxon>Bacteria</taxon>
        <taxon>Bacillati</taxon>
        <taxon>Bacillota</taxon>
        <taxon>Bacilli</taxon>
        <taxon>Bacillales</taxon>
        <taxon>Paenibacillaceae</taxon>
        <taxon>Paenibacillus</taxon>
    </lineage>
</organism>
<feature type="compositionally biased region" description="Low complexity" evidence="1">
    <location>
        <begin position="189"/>
        <end position="199"/>
    </location>
</feature>
<dbReference type="PATRIC" id="fig|1131935.3.peg.1806"/>
<dbReference type="Proteomes" id="UP000003900">
    <property type="component" value="Unassembled WGS sequence"/>
</dbReference>
<feature type="compositionally biased region" description="Polar residues" evidence="1">
    <location>
        <begin position="161"/>
        <end position="178"/>
    </location>
</feature>
<gene>
    <name evidence="3" type="ORF">PDENDC454_08815</name>
</gene>
<evidence type="ECO:0000313" key="3">
    <source>
        <dbReference type="EMBL" id="EHQ62690.1"/>
    </source>
</evidence>
<keyword evidence="4" id="KW-1185">Reference proteome</keyword>
<keyword evidence="2" id="KW-0472">Membrane</keyword>
<feature type="region of interest" description="Disordered" evidence="1">
    <location>
        <begin position="161"/>
        <end position="321"/>
    </location>
</feature>
<dbReference type="RefSeq" id="WP_006676276.1">
    <property type="nucleotide sequence ID" value="NZ_AHKH01000017.1"/>
</dbReference>
<reference evidence="3 4" key="1">
    <citation type="journal article" date="2012" name="J. Bacteriol.">
        <title>Genome Sequence of the Pattern-Forming Social Bacterium Paenibacillus dendritiformis C454 Chiral Morphotype.</title>
        <authorList>
            <person name="Sirota-Madi A."/>
            <person name="Olender T."/>
            <person name="Helman Y."/>
            <person name="Brainis I."/>
            <person name="Finkelshtein A."/>
            <person name="Roth D."/>
            <person name="Hagai E."/>
            <person name="Leshkowitz D."/>
            <person name="Brodsky L."/>
            <person name="Galatenko V."/>
            <person name="Nikolaev V."/>
            <person name="Gutnick D.L."/>
            <person name="Lancet D."/>
            <person name="Ben-Jacob E."/>
        </authorList>
    </citation>
    <scope>NUCLEOTIDE SEQUENCE [LARGE SCALE GENOMIC DNA]</scope>
    <source>
        <strain evidence="3 4">C454</strain>
    </source>
</reference>
<feature type="transmembrane region" description="Helical" evidence="2">
    <location>
        <begin position="124"/>
        <end position="144"/>
    </location>
</feature>
<sequence>MNCAEVMELKQRSLDGELKQSEESLLTEHIRRCPACAEMAERLENIHQELVQLPKVTPPYSLVDAILPSLQQIDKQQAAAAGASPSLASGSLERKRSDVKELRKPEQKPQAATSMQKWYNKRQWRAAGAVVAAGLVFGLFMVMFKPPTGTEVAGDFAELTQSAQESGAAPDSSQSLRSNHPDGKPVPQEANAGADNEGNASHKDQQQDAQPPGDVEQKKEDAPDTEPPKPAEDGRAADRHQSKGAKQDKDRKPVASPAEKQKKIGNQDKKSEDPVASKQNTDPEQVEPQGSKVPPSIAAVPGNEEPENGSSADAGSMEISDKDLERHSLFAASKEATSPDGKWMVVWENGQLMLYGVNDAEQTKLQTLAFADRPEELIWSSDSSRLEVKVRTADGERQIHYEVSSNGLTETAADEADKKEPIVVPGTSKPAT</sequence>
<evidence type="ECO:0000256" key="2">
    <source>
        <dbReference type="SAM" id="Phobius"/>
    </source>
</evidence>
<proteinExistence type="predicted"/>
<evidence type="ECO:0000313" key="4">
    <source>
        <dbReference type="Proteomes" id="UP000003900"/>
    </source>
</evidence>
<keyword evidence="2" id="KW-0812">Transmembrane</keyword>
<comment type="caution">
    <text evidence="3">The sequence shown here is derived from an EMBL/GenBank/DDBJ whole genome shotgun (WGS) entry which is preliminary data.</text>
</comment>
<evidence type="ECO:0000256" key="1">
    <source>
        <dbReference type="SAM" id="MobiDB-lite"/>
    </source>
</evidence>
<feature type="compositionally biased region" description="Basic and acidic residues" evidence="1">
    <location>
        <begin position="92"/>
        <end position="107"/>
    </location>
</feature>
<protein>
    <submittedName>
        <fullName evidence="3">Uncharacterized protein</fullName>
    </submittedName>
</protein>
<accession>H3SE14</accession>
<feature type="compositionally biased region" description="Basic and acidic residues" evidence="1">
    <location>
        <begin position="215"/>
        <end position="275"/>
    </location>
</feature>
<name>H3SE14_9BACL</name>
<dbReference type="AlphaFoldDB" id="H3SE14"/>